<dbReference type="InterPro" id="IPR032808">
    <property type="entry name" value="DoxX"/>
</dbReference>
<protein>
    <submittedName>
        <fullName evidence="6">DoxX family membrane protein</fullName>
    </submittedName>
</protein>
<dbReference type="Proteomes" id="UP000440694">
    <property type="component" value="Unassembled WGS sequence"/>
</dbReference>
<feature type="transmembrane region" description="Helical" evidence="5">
    <location>
        <begin position="52"/>
        <end position="84"/>
    </location>
</feature>
<evidence type="ECO:0000256" key="1">
    <source>
        <dbReference type="ARBA" id="ARBA00004141"/>
    </source>
</evidence>
<organism evidence="6 7">
    <name type="scientific">Hyphomicrobium album</name>
    <dbReference type="NCBI Taxonomy" id="2665159"/>
    <lineage>
        <taxon>Bacteria</taxon>
        <taxon>Pseudomonadati</taxon>
        <taxon>Pseudomonadota</taxon>
        <taxon>Alphaproteobacteria</taxon>
        <taxon>Hyphomicrobiales</taxon>
        <taxon>Hyphomicrobiaceae</taxon>
        <taxon>Hyphomicrobium</taxon>
    </lineage>
</organism>
<evidence type="ECO:0000256" key="3">
    <source>
        <dbReference type="ARBA" id="ARBA00022989"/>
    </source>
</evidence>
<comment type="caution">
    <text evidence="6">The sequence shown here is derived from an EMBL/GenBank/DDBJ whole genome shotgun (WGS) entry which is preliminary data.</text>
</comment>
<dbReference type="EMBL" id="WMBQ01000002">
    <property type="protein sequence ID" value="MTD95381.1"/>
    <property type="molecule type" value="Genomic_DNA"/>
</dbReference>
<comment type="subcellular location">
    <subcellularLocation>
        <location evidence="1">Membrane</location>
        <topology evidence="1">Multi-pass membrane protein</topology>
    </subcellularLocation>
</comment>
<accession>A0A6I3KRM4</accession>
<evidence type="ECO:0000256" key="5">
    <source>
        <dbReference type="SAM" id="Phobius"/>
    </source>
</evidence>
<keyword evidence="2 5" id="KW-0812">Transmembrane</keyword>
<dbReference type="AlphaFoldDB" id="A0A6I3KRM4"/>
<evidence type="ECO:0000313" key="6">
    <source>
        <dbReference type="EMBL" id="MTD95381.1"/>
    </source>
</evidence>
<evidence type="ECO:0000313" key="7">
    <source>
        <dbReference type="Proteomes" id="UP000440694"/>
    </source>
</evidence>
<evidence type="ECO:0000256" key="4">
    <source>
        <dbReference type="ARBA" id="ARBA00023136"/>
    </source>
</evidence>
<keyword evidence="7" id="KW-1185">Reference proteome</keyword>
<feature type="transmembrane region" description="Helical" evidence="5">
    <location>
        <begin position="104"/>
        <end position="124"/>
    </location>
</feature>
<name>A0A6I3KRM4_9HYPH</name>
<dbReference type="Pfam" id="PF07681">
    <property type="entry name" value="DoxX"/>
    <property type="match status" value="1"/>
</dbReference>
<dbReference type="RefSeq" id="WP_154739933.1">
    <property type="nucleotide sequence ID" value="NZ_WMBQ01000002.1"/>
</dbReference>
<sequence length="127" mass="13187">MDFNLTTALVTVGQLFIGALYVYGGLNHFGPAAEKIVPVLTARGVPMPRQSLYAASVFQVACGACLMLGIAVVPAAIGLVVFTLAASLVMVNFWDLPPGETRDLLQGVFASNVAIIGGLLVVIAQVL</sequence>
<proteinExistence type="predicted"/>
<dbReference type="GO" id="GO:0016020">
    <property type="term" value="C:membrane"/>
    <property type="evidence" value="ECO:0007669"/>
    <property type="project" value="UniProtKB-SubCell"/>
</dbReference>
<feature type="transmembrane region" description="Helical" evidence="5">
    <location>
        <begin position="6"/>
        <end position="26"/>
    </location>
</feature>
<gene>
    <name evidence="6" type="ORF">GIW81_13660</name>
</gene>
<evidence type="ECO:0000256" key="2">
    <source>
        <dbReference type="ARBA" id="ARBA00022692"/>
    </source>
</evidence>
<keyword evidence="3 5" id="KW-1133">Transmembrane helix</keyword>
<reference evidence="6 7" key="1">
    <citation type="submission" date="2019-11" db="EMBL/GenBank/DDBJ databases">
        <title>Identification of a novel strain.</title>
        <authorList>
            <person name="Xu Q."/>
            <person name="Wang G."/>
        </authorList>
    </citation>
    <scope>NUCLEOTIDE SEQUENCE [LARGE SCALE GENOMIC DNA]</scope>
    <source>
        <strain evidence="7">xq</strain>
    </source>
</reference>
<keyword evidence="4 5" id="KW-0472">Membrane</keyword>